<evidence type="ECO:0000313" key="2">
    <source>
        <dbReference type="EMBL" id="KAJ1105009.1"/>
    </source>
</evidence>
<proteinExistence type="predicted"/>
<comment type="caution">
    <text evidence="2">The sequence shown here is derived from an EMBL/GenBank/DDBJ whole genome shotgun (WGS) entry which is preliminary data.</text>
</comment>
<feature type="region of interest" description="Disordered" evidence="1">
    <location>
        <begin position="26"/>
        <end position="154"/>
    </location>
</feature>
<evidence type="ECO:0000313" key="3">
    <source>
        <dbReference type="Proteomes" id="UP001066276"/>
    </source>
</evidence>
<organism evidence="2 3">
    <name type="scientific">Pleurodeles waltl</name>
    <name type="common">Iberian ribbed newt</name>
    <dbReference type="NCBI Taxonomy" id="8319"/>
    <lineage>
        <taxon>Eukaryota</taxon>
        <taxon>Metazoa</taxon>
        <taxon>Chordata</taxon>
        <taxon>Craniata</taxon>
        <taxon>Vertebrata</taxon>
        <taxon>Euteleostomi</taxon>
        <taxon>Amphibia</taxon>
        <taxon>Batrachia</taxon>
        <taxon>Caudata</taxon>
        <taxon>Salamandroidea</taxon>
        <taxon>Salamandridae</taxon>
        <taxon>Pleurodelinae</taxon>
        <taxon>Pleurodeles</taxon>
    </lineage>
</organism>
<evidence type="ECO:0000256" key="1">
    <source>
        <dbReference type="SAM" id="MobiDB-lite"/>
    </source>
</evidence>
<feature type="compositionally biased region" description="Basic and acidic residues" evidence="1">
    <location>
        <begin position="49"/>
        <end position="78"/>
    </location>
</feature>
<dbReference type="EMBL" id="JANPWB010000013">
    <property type="protein sequence ID" value="KAJ1105009.1"/>
    <property type="molecule type" value="Genomic_DNA"/>
</dbReference>
<dbReference type="AlphaFoldDB" id="A0AAV7MPK8"/>
<feature type="compositionally biased region" description="Basic and acidic residues" evidence="1">
    <location>
        <begin position="91"/>
        <end position="141"/>
    </location>
</feature>
<sequence>MTGPFCALVEKGYAYMTLGLALPKDTINIDPVDEGKGSGQQNGAPGGPRRQEPEEDTGRESKGDSDREQEGDVIKQEESAAIEEEENMTGEQDKSTAREEENIVPGKEETEDRREGELPNEGVEERAGGDAGRTTHTEEQHSSQSQDTEAHHFPGGTWLFLVRAQL</sequence>
<name>A0AAV7MPK8_PLEWA</name>
<keyword evidence="3" id="KW-1185">Reference proteome</keyword>
<protein>
    <submittedName>
        <fullName evidence="2">Uncharacterized protein</fullName>
    </submittedName>
</protein>
<accession>A0AAV7MPK8</accession>
<gene>
    <name evidence="2" type="ORF">NDU88_002417</name>
</gene>
<reference evidence="2" key="1">
    <citation type="journal article" date="2022" name="bioRxiv">
        <title>Sequencing and chromosome-scale assembly of the giantPleurodeles waltlgenome.</title>
        <authorList>
            <person name="Brown T."/>
            <person name="Elewa A."/>
            <person name="Iarovenko S."/>
            <person name="Subramanian E."/>
            <person name="Araus A.J."/>
            <person name="Petzold A."/>
            <person name="Susuki M."/>
            <person name="Suzuki K.-i.T."/>
            <person name="Hayashi T."/>
            <person name="Toyoda A."/>
            <person name="Oliveira C."/>
            <person name="Osipova E."/>
            <person name="Leigh N.D."/>
            <person name="Simon A."/>
            <person name="Yun M.H."/>
        </authorList>
    </citation>
    <scope>NUCLEOTIDE SEQUENCE</scope>
    <source>
        <strain evidence="2">20211129_DDA</strain>
        <tissue evidence="2">Liver</tissue>
    </source>
</reference>
<dbReference type="Proteomes" id="UP001066276">
    <property type="component" value="Chromosome 9"/>
</dbReference>
<feature type="compositionally biased region" description="Gly residues" evidence="1">
    <location>
        <begin position="37"/>
        <end position="46"/>
    </location>
</feature>